<accession>A0AAC9AYW0</accession>
<reference evidence="2 3" key="2">
    <citation type="journal article" date="2016" name="Genome Announc.">
        <title>Complete Genome Sequence of Sphingopyxis macrogoltabida Strain 203N (NBRC 111659), a Polyethylene Glycol Degrader.</title>
        <authorList>
            <person name="Ohtsubo Y."/>
            <person name="Nonoyama S."/>
            <person name="Nagata Y."/>
            <person name="Numata M."/>
            <person name="Tsuchikane K."/>
            <person name="Hosoyama A."/>
            <person name="Yamazoe A."/>
            <person name="Tsuda M."/>
            <person name="Fujita N."/>
            <person name="Kawai F."/>
        </authorList>
    </citation>
    <scope>NUCLEOTIDE SEQUENCE [LARGE SCALE GENOMIC DNA]</scope>
    <source>
        <strain evidence="2 3">203N</strain>
    </source>
</reference>
<keyword evidence="3" id="KW-1185">Reference proteome</keyword>
<keyword evidence="1" id="KW-1133">Transmembrane helix</keyword>
<dbReference type="AlphaFoldDB" id="A0AAC9AYW0"/>
<feature type="transmembrane region" description="Helical" evidence="1">
    <location>
        <begin position="40"/>
        <end position="62"/>
    </location>
</feature>
<evidence type="ECO:0000256" key="1">
    <source>
        <dbReference type="SAM" id="Phobius"/>
    </source>
</evidence>
<evidence type="ECO:0000313" key="2">
    <source>
        <dbReference type="EMBL" id="AMU92519.1"/>
    </source>
</evidence>
<keyword evidence="1" id="KW-0472">Membrane</keyword>
<evidence type="ECO:0000313" key="3">
    <source>
        <dbReference type="Proteomes" id="UP000076088"/>
    </source>
</evidence>
<geneLocation type="plasmid" evidence="2 3">
    <name>unnamed1</name>
</geneLocation>
<dbReference type="RefSeq" id="WP_054734409.1">
    <property type="nucleotide sequence ID" value="NZ_CP009430.1"/>
</dbReference>
<dbReference type="KEGG" id="smaz:LH19_26130"/>
<proteinExistence type="predicted"/>
<feature type="transmembrane region" description="Helical" evidence="1">
    <location>
        <begin position="82"/>
        <end position="101"/>
    </location>
</feature>
<protein>
    <submittedName>
        <fullName evidence="2">Uncharacterized protein</fullName>
    </submittedName>
</protein>
<sequence length="119" mass="13174">MSGATSAPPARPRRAARLPDGRTALVFGLHFSRFLLSTMLLSWGVFALAFLLLGGGSLDGLMHQLNNLVRRYVEADAARVQSFRDIFLAAHLAVTILLIVLRRDRILPAQLPERICDHD</sequence>
<gene>
    <name evidence="2" type="ORF">ATM17_30130</name>
</gene>
<organism evidence="2 3">
    <name type="scientific">Sphingopyxis macrogoltabida</name>
    <name type="common">Sphingomonas macrogoltabidus</name>
    <dbReference type="NCBI Taxonomy" id="33050"/>
    <lineage>
        <taxon>Bacteria</taxon>
        <taxon>Pseudomonadati</taxon>
        <taxon>Pseudomonadota</taxon>
        <taxon>Alphaproteobacteria</taxon>
        <taxon>Sphingomonadales</taxon>
        <taxon>Sphingomonadaceae</taxon>
        <taxon>Sphingopyxis</taxon>
    </lineage>
</organism>
<reference evidence="3" key="1">
    <citation type="submission" date="2015-11" db="EMBL/GenBank/DDBJ databases">
        <title>Complete genome sequence of a polyethylene-glycol degrader Sphingopyxis macrogoltabida 203N (NBRC 111659).</title>
        <authorList>
            <person name="Yoshiyuki O."/>
            <person name="Shouta N."/>
            <person name="Nagata Y."/>
            <person name="Numata M."/>
            <person name="Tsuchikane K."/>
            <person name="Hosoyama A."/>
            <person name="Yamazoe A."/>
            <person name="Tsuda M."/>
            <person name="Fujita N."/>
            <person name="Kawai F."/>
        </authorList>
    </citation>
    <scope>NUCLEOTIDE SEQUENCE [LARGE SCALE GENOMIC DNA]</scope>
    <source>
        <strain evidence="3">203N</strain>
        <plasmid evidence="3">unnamed1</plasmid>
    </source>
</reference>
<dbReference type="Proteomes" id="UP000076088">
    <property type="component" value="Plasmid unnamed1"/>
</dbReference>
<name>A0AAC9AYW0_SPHMC</name>
<keyword evidence="1" id="KW-0812">Transmembrane</keyword>
<keyword evidence="2" id="KW-0614">Plasmid</keyword>
<dbReference type="EMBL" id="CP013345">
    <property type="protein sequence ID" value="AMU92519.1"/>
    <property type="molecule type" value="Genomic_DNA"/>
</dbReference>